<dbReference type="PANTHER" id="PTHR10357:SF210">
    <property type="entry name" value="MALTODEXTRIN GLUCOSIDASE"/>
    <property type="match status" value="1"/>
</dbReference>
<protein>
    <submittedName>
        <fullName evidence="4">Alpha amylase catalytic region</fullName>
    </submittedName>
</protein>
<gene>
    <name evidence="4" type="ORF">TresaDRAFT_1934</name>
</gene>
<dbReference type="RefSeq" id="WP_002702811.1">
    <property type="nucleotide sequence ID" value="NZ_AGRW01000036.1"/>
</dbReference>
<sequence length="642" mass="74031">MKNQRITKSWLKSVQSDATAQFVSNPLPKRGETVTFSIRMMKNRDIRHVFLRSKEFGVEALHEMRETVREGPLVYYSAEIPVRDAKFRYQFYLQAESGIYYYTQFRITDYIPDDSADFALLSDYDSPEWVRDTVFYQIFPDRFRNGNDKIGVREGEYSYQGFEARPAAKWDEDAKKYEEGRNLDFHNGDLYGIIEKLDYLEELGINGIYLNPIFVSPSTHKYDALDYFHIDPHLGGDEALAELTAEMHRRGMRLLLDISINHTSSSARWFNKGAEFFPESEGAFNNPASPERKFYFFGEENSYSAWFGVETMPQLNYTSAELRNIIYRDGNSALKKWLKSPYRIDGWRFDVADCLARNDKADVHEEVIREIRKELKGESRETYLVAEEWGDCTADLQGDAWDATMNYAACARVVRNFCGAGDLLHERNEILRAAGKKMTALQLKERICQFYARIPGALQQVQFNMIDSHDVIRLHNIPSVGTESVMSAAVLQFTLPGSPSIYYGDEILLSGSDESVEECRYPFDWNWEKKEKSVKFREFYKKLVALRRTEEPLRSGSFAFVSADDYVIALARFTRKEVVFTVVSSDTEKRTIKIPLAHFNALPRPVKEDLLGNEVRSILHGKTLALQVPPHASYMIKLPCAT</sequence>
<dbReference type="SMART" id="SM00642">
    <property type="entry name" value="Aamy"/>
    <property type="match status" value="1"/>
</dbReference>
<dbReference type="AlphaFoldDB" id="H7EIK3"/>
<evidence type="ECO:0000256" key="1">
    <source>
        <dbReference type="ARBA" id="ARBA00022801"/>
    </source>
</evidence>
<evidence type="ECO:0000259" key="3">
    <source>
        <dbReference type="SMART" id="SM00642"/>
    </source>
</evidence>
<dbReference type="InterPro" id="IPR013780">
    <property type="entry name" value="Glyco_hydro_b"/>
</dbReference>
<accession>H7EIK3</accession>
<proteinExistence type="predicted"/>
<keyword evidence="1" id="KW-0378">Hydrolase</keyword>
<keyword evidence="2" id="KW-0326">Glycosidase</keyword>
<dbReference type="GO" id="GO:0005975">
    <property type="term" value="P:carbohydrate metabolic process"/>
    <property type="evidence" value="ECO:0007669"/>
    <property type="project" value="InterPro"/>
</dbReference>
<dbReference type="OrthoDB" id="9805159at2"/>
<dbReference type="Gene3D" id="3.20.20.80">
    <property type="entry name" value="Glycosidases"/>
    <property type="match status" value="1"/>
</dbReference>
<dbReference type="InterPro" id="IPR014756">
    <property type="entry name" value="Ig_E-set"/>
</dbReference>
<name>H7EIK3_9SPIR</name>
<dbReference type="SUPFAM" id="SSF51445">
    <property type="entry name" value="(Trans)glycosidases"/>
    <property type="match status" value="1"/>
</dbReference>
<dbReference type="InterPro" id="IPR004185">
    <property type="entry name" value="Glyco_hydro_13_lg-like_dom"/>
</dbReference>
<dbReference type="InterPro" id="IPR013783">
    <property type="entry name" value="Ig-like_fold"/>
</dbReference>
<dbReference type="SMR" id="H7EIK3"/>
<dbReference type="EMBL" id="AGRW01000036">
    <property type="protein sequence ID" value="EIC02654.1"/>
    <property type="molecule type" value="Genomic_DNA"/>
</dbReference>
<dbReference type="Gene3D" id="2.60.40.1180">
    <property type="entry name" value="Golgi alpha-mannosidase II"/>
    <property type="match status" value="1"/>
</dbReference>
<dbReference type="STRING" id="907348.TresaDRAFT_1934"/>
<dbReference type="InterPro" id="IPR006047">
    <property type="entry name" value="GH13_cat_dom"/>
</dbReference>
<reference evidence="4 5" key="1">
    <citation type="submission" date="2011-09" db="EMBL/GenBank/DDBJ databases">
        <title>The draft genome of Treponema saccharophilum DSM 2985.</title>
        <authorList>
            <consortium name="US DOE Joint Genome Institute (JGI-PGF)"/>
            <person name="Lucas S."/>
            <person name="Copeland A."/>
            <person name="Lapidus A."/>
            <person name="Glavina del Rio T."/>
            <person name="Dalin E."/>
            <person name="Tice H."/>
            <person name="Bruce D."/>
            <person name="Goodwin L."/>
            <person name="Pitluck S."/>
            <person name="Peters L."/>
            <person name="Kyrpides N."/>
            <person name="Mavromatis K."/>
            <person name="Ivanova N."/>
            <person name="Markowitz V."/>
            <person name="Cheng J.-F."/>
            <person name="Hugenholtz P."/>
            <person name="Woyke T."/>
            <person name="Wu D."/>
            <person name="Gronow S."/>
            <person name="Wellnitz S."/>
            <person name="Brambilla E."/>
            <person name="Klenk H.-P."/>
            <person name="Eisen J.A."/>
        </authorList>
    </citation>
    <scope>NUCLEOTIDE SEQUENCE [LARGE SCALE GENOMIC DNA]</scope>
    <source>
        <strain evidence="4 5">DSM 2985</strain>
    </source>
</reference>
<comment type="caution">
    <text evidence="4">The sequence shown here is derived from an EMBL/GenBank/DDBJ whole genome shotgun (WGS) entry which is preliminary data.</text>
</comment>
<dbReference type="PATRIC" id="fig|907348.3.peg.653"/>
<feature type="domain" description="Glycosyl hydrolase family 13 catalytic" evidence="3">
    <location>
        <begin position="137"/>
        <end position="547"/>
    </location>
</feature>
<dbReference type="GO" id="GO:0004553">
    <property type="term" value="F:hydrolase activity, hydrolyzing O-glycosyl compounds"/>
    <property type="evidence" value="ECO:0007669"/>
    <property type="project" value="InterPro"/>
</dbReference>
<dbReference type="PANTHER" id="PTHR10357">
    <property type="entry name" value="ALPHA-AMYLASE FAMILY MEMBER"/>
    <property type="match status" value="1"/>
</dbReference>
<dbReference type="CDD" id="cd02857">
    <property type="entry name" value="E_set_CDase_PDE_N"/>
    <property type="match status" value="1"/>
</dbReference>
<dbReference type="eggNOG" id="COG0366">
    <property type="taxonomic scope" value="Bacteria"/>
</dbReference>
<dbReference type="Gene3D" id="2.60.40.10">
    <property type="entry name" value="Immunoglobulins"/>
    <property type="match status" value="1"/>
</dbReference>
<dbReference type="Pfam" id="PF00128">
    <property type="entry name" value="Alpha-amylase"/>
    <property type="match status" value="1"/>
</dbReference>
<dbReference type="Proteomes" id="UP000003571">
    <property type="component" value="Unassembled WGS sequence"/>
</dbReference>
<evidence type="ECO:0000313" key="4">
    <source>
        <dbReference type="EMBL" id="EIC02654.1"/>
    </source>
</evidence>
<evidence type="ECO:0000313" key="5">
    <source>
        <dbReference type="Proteomes" id="UP000003571"/>
    </source>
</evidence>
<dbReference type="CDD" id="cd11338">
    <property type="entry name" value="AmyAc_CMD"/>
    <property type="match status" value="1"/>
</dbReference>
<evidence type="ECO:0000256" key="2">
    <source>
        <dbReference type="ARBA" id="ARBA00023295"/>
    </source>
</evidence>
<dbReference type="InterPro" id="IPR017853">
    <property type="entry name" value="GH"/>
</dbReference>
<keyword evidence="5" id="KW-1185">Reference proteome</keyword>
<organism evidence="4 5">
    <name type="scientific">Treponema saccharophilum DSM 2985</name>
    <dbReference type="NCBI Taxonomy" id="907348"/>
    <lineage>
        <taxon>Bacteria</taxon>
        <taxon>Pseudomonadati</taxon>
        <taxon>Spirochaetota</taxon>
        <taxon>Spirochaetia</taxon>
        <taxon>Spirochaetales</taxon>
        <taxon>Treponemataceae</taxon>
        <taxon>Treponema</taxon>
    </lineage>
</organism>
<dbReference type="SUPFAM" id="SSF81296">
    <property type="entry name" value="E set domains"/>
    <property type="match status" value="1"/>
</dbReference>